<dbReference type="InterPro" id="IPR020103">
    <property type="entry name" value="PsdUridine_synth_cat_dom_sf"/>
</dbReference>
<feature type="domain" description="Pseudouridine synthase I TruA alpha/beta" evidence="8">
    <location>
        <begin position="151"/>
        <end position="249"/>
    </location>
</feature>
<comment type="caution">
    <text evidence="4">Lacks conserved residue(s) required for the propagation of feature annotation.</text>
</comment>
<evidence type="ECO:0000313" key="14">
    <source>
        <dbReference type="Proteomes" id="UP000228560"/>
    </source>
</evidence>
<evidence type="ECO:0000313" key="9">
    <source>
        <dbReference type="EMBL" id="OIP70690.1"/>
    </source>
</evidence>
<dbReference type="PANTHER" id="PTHR11142">
    <property type="entry name" value="PSEUDOURIDYLATE SYNTHASE"/>
    <property type="match status" value="1"/>
</dbReference>
<accession>A0A2M8C9B0</accession>
<dbReference type="EMBL" id="MNYY01000080">
    <property type="protein sequence ID" value="OIP70690.1"/>
    <property type="molecule type" value="Genomic_DNA"/>
</dbReference>
<dbReference type="CDD" id="cd02570">
    <property type="entry name" value="PseudoU_synth_EcTruA"/>
    <property type="match status" value="1"/>
</dbReference>
<comment type="subunit">
    <text evidence="4">Homodimer.</text>
</comment>
<accession>A0A1J5GMC0</accession>
<keyword evidence="2 4" id="KW-0819">tRNA processing</keyword>
<dbReference type="HAMAP" id="MF_00171">
    <property type="entry name" value="TruA"/>
    <property type="match status" value="1"/>
</dbReference>
<dbReference type="AlphaFoldDB" id="A0A1J5GMC0"/>
<dbReference type="STRING" id="1805029.AUK42_04045"/>
<dbReference type="FunFam" id="3.30.70.580:FF:000001">
    <property type="entry name" value="tRNA pseudouridine synthase A"/>
    <property type="match status" value="1"/>
</dbReference>
<evidence type="ECO:0000256" key="1">
    <source>
        <dbReference type="ARBA" id="ARBA00009375"/>
    </source>
</evidence>
<dbReference type="Proteomes" id="UP000230646">
    <property type="component" value="Unassembled WGS sequence"/>
</dbReference>
<sequence length="249" mass="28825">MINIKLTIEYEGTKYHGWQRQKNSLSIQEILEEKISQITKERIKLIGSGRTDAGVHALGQVANFKTNSSLPWTRLPLILNVLLPLDIRIRKAEMVDDNFHARYSAISKIYHYYILNYPKNNYYLPIFLRNYVYCVYKKINLEEIRKASNFLRGEHNFSSFACSGSRIKNRVRNIQEITVTKKKGSIICFHLEANAFLYKMVRTIIGTLLEVGSGKKSYLEIKKILEAEDRKVAGKPVPAKGLFLMKVNY</sequence>
<dbReference type="GO" id="GO:0003723">
    <property type="term" value="F:RNA binding"/>
    <property type="evidence" value="ECO:0007669"/>
    <property type="project" value="InterPro"/>
</dbReference>
<evidence type="ECO:0000256" key="7">
    <source>
        <dbReference type="RuleBase" id="RU003792"/>
    </source>
</evidence>
<dbReference type="InterPro" id="IPR020094">
    <property type="entry name" value="TruA/RsuA/RluB/E/F_N"/>
</dbReference>
<reference evidence="14 15" key="3">
    <citation type="submission" date="2017-09" db="EMBL/GenBank/DDBJ databases">
        <title>Depth-based differentiation of microbial function through sediment-hosted aquifers and enrichment of novel symbionts in the deep terrestrial subsurface.</title>
        <authorList>
            <person name="Probst A.J."/>
            <person name="Ladd B."/>
            <person name="Jarett J.K."/>
            <person name="Geller-Mcgrath D.E."/>
            <person name="Sieber C.M."/>
            <person name="Emerson J.B."/>
            <person name="Anantharaman K."/>
            <person name="Thomas B.C."/>
            <person name="Malmstrom R."/>
            <person name="Stieglmeier M."/>
            <person name="Klingl A."/>
            <person name="Woyke T."/>
            <person name="Ryan C.M."/>
            <person name="Banfield J.F."/>
        </authorList>
    </citation>
    <scope>NUCLEOTIDE SEQUENCE [LARGE SCALE GENOMIC DNA]</scope>
    <source>
        <strain evidence="11">CG_4_10_14_3_um_filter_34_13</strain>
        <strain evidence="12">CG_4_9_14_3_um_filter_33_16</strain>
    </source>
</reference>
<dbReference type="Proteomes" id="UP000231493">
    <property type="component" value="Unassembled WGS sequence"/>
</dbReference>
<dbReference type="Proteomes" id="UP000228560">
    <property type="component" value="Unassembled WGS sequence"/>
</dbReference>
<reference evidence="9 13" key="1">
    <citation type="journal article" date="2016" name="Environ. Microbiol.">
        <title>Genomic resolution of a cold subsurface aquifer community provides metabolic insights for novel microbes adapted to high CO concentrations.</title>
        <authorList>
            <person name="Probst A.J."/>
            <person name="Castelle C.J."/>
            <person name="Singh A."/>
            <person name="Brown C.T."/>
            <person name="Anantharaman K."/>
            <person name="Sharon I."/>
            <person name="Hug L.A."/>
            <person name="Burstein D."/>
            <person name="Emerson J.B."/>
            <person name="Thomas B.C."/>
            <person name="Banfield J.F."/>
        </authorList>
    </citation>
    <scope>NUCLEOTIDE SEQUENCE [LARGE SCALE GENOMIC DNA]</scope>
    <source>
        <strain evidence="9">CG2_30_33_13</strain>
    </source>
</reference>
<organism evidence="9 13">
    <name type="scientific">Candidatus Infernicultor aquiphilus</name>
    <dbReference type="NCBI Taxonomy" id="1805029"/>
    <lineage>
        <taxon>Bacteria</taxon>
        <taxon>Pseudomonadati</taxon>
        <taxon>Atribacterota</taxon>
        <taxon>Candidatus Phoenicimicrobiia</taxon>
        <taxon>Candidatus Pheonicimicrobiales</taxon>
        <taxon>Candidatus Phoenicimicrobiaceae</taxon>
        <taxon>Candidatus Infernicultor</taxon>
    </lineage>
</organism>
<dbReference type="NCBIfam" id="TIGR00071">
    <property type="entry name" value="hisT_truA"/>
    <property type="match status" value="1"/>
</dbReference>
<evidence type="ECO:0000313" key="13">
    <source>
        <dbReference type="Proteomes" id="UP000182763"/>
    </source>
</evidence>
<evidence type="ECO:0000256" key="3">
    <source>
        <dbReference type="ARBA" id="ARBA00023235"/>
    </source>
</evidence>
<dbReference type="Gene3D" id="3.30.70.660">
    <property type="entry name" value="Pseudouridine synthase I, catalytic domain, C-terminal subdomain"/>
    <property type="match status" value="1"/>
</dbReference>
<comment type="similarity">
    <text evidence="1 4 7">Belongs to the tRNA pseudouridine synthase TruA family.</text>
</comment>
<protein>
    <recommendedName>
        <fullName evidence="4">tRNA pseudouridine synthase A</fullName>
        <ecNumber evidence="4">5.4.99.12</ecNumber>
    </recommendedName>
    <alternativeName>
        <fullName evidence="4">tRNA pseudouridine(38-40) synthase</fullName>
    </alternativeName>
    <alternativeName>
        <fullName evidence="4">tRNA pseudouridylate synthase I</fullName>
    </alternativeName>
    <alternativeName>
        <fullName evidence="4">tRNA-uridine isomerase I</fullName>
    </alternativeName>
</protein>
<dbReference type="InterPro" id="IPR020097">
    <property type="entry name" value="PsdUridine_synth_TruA_a/b_dom"/>
</dbReference>
<dbReference type="EMBL" id="PFTV01000196">
    <property type="protein sequence ID" value="PJB55608.1"/>
    <property type="molecule type" value="Genomic_DNA"/>
</dbReference>
<evidence type="ECO:0000256" key="5">
    <source>
        <dbReference type="PIRSR" id="PIRSR001430-1"/>
    </source>
</evidence>
<evidence type="ECO:0000256" key="4">
    <source>
        <dbReference type="HAMAP-Rule" id="MF_00171"/>
    </source>
</evidence>
<evidence type="ECO:0000313" key="11">
    <source>
        <dbReference type="EMBL" id="PIY32056.1"/>
    </source>
</evidence>
<accession>A0A2M7K793</accession>
<feature type="binding site" evidence="4 6">
    <location>
        <position position="110"/>
    </location>
    <ligand>
        <name>substrate</name>
    </ligand>
</feature>
<comment type="function">
    <text evidence="4">Formation of pseudouridine at positions 38, 39 and 40 in the anticodon stem and loop of transfer RNAs.</text>
</comment>
<name>A0A1J5GMC0_9BACT</name>
<dbReference type="GO" id="GO:0160147">
    <property type="term" value="F:tRNA pseudouridine(38-40) synthase activity"/>
    <property type="evidence" value="ECO:0007669"/>
    <property type="project" value="UniProtKB-EC"/>
</dbReference>
<dbReference type="EMBL" id="PFIP01000116">
    <property type="protein sequence ID" value="PIX33987.1"/>
    <property type="molecule type" value="Genomic_DNA"/>
</dbReference>
<evidence type="ECO:0000313" key="10">
    <source>
        <dbReference type="EMBL" id="PIX33987.1"/>
    </source>
</evidence>
<feature type="active site" description="Nucleophile" evidence="4 5">
    <location>
        <position position="52"/>
    </location>
</feature>
<dbReference type="PIRSF" id="PIRSF001430">
    <property type="entry name" value="tRNA_psdUrid_synth"/>
    <property type="match status" value="1"/>
</dbReference>
<dbReference type="InterPro" id="IPR001406">
    <property type="entry name" value="PsdUridine_synth_TruA"/>
</dbReference>
<dbReference type="InterPro" id="IPR020095">
    <property type="entry name" value="PsdUridine_synth_TruA_C"/>
</dbReference>
<dbReference type="GO" id="GO:0031119">
    <property type="term" value="P:tRNA pseudouridine synthesis"/>
    <property type="evidence" value="ECO:0007669"/>
    <property type="project" value="UniProtKB-UniRule"/>
</dbReference>
<dbReference type="RefSeq" id="WP_406607907.1">
    <property type="nucleotide sequence ID" value="NZ_PFKO01000266.1"/>
</dbReference>
<gene>
    <name evidence="4" type="primary">truA</name>
    <name evidence="9" type="ORF">AUK42_04045</name>
    <name evidence="12" type="ORF">CO097_07660</name>
    <name evidence="11" type="ORF">COZ07_07105</name>
    <name evidence="10" type="ORF">COZ58_05490</name>
</gene>
<reference evidence="10" key="2">
    <citation type="submission" date="2017-09" db="EMBL/GenBank/DDBJ databases">
        <title>Depth-based differentiation of microbial function through sediment-hosted aquifers and enrichment of novel symbionts in the deep terrestrial subsurface.</title>
        <authorList>
            <person name="Probst A.J."/>
            <person name="Ladd B."/>
            <person name="Jarett J.K."/>
            <person name="Geller-Mcgrath D.E."/>
            <person name="Sieber C.M.K."/>
            <person name="Emerson J.B."/>
            <person name="Anantharaman K."/>
            <person name="Thomas B.C."/>
            <person name="Malmstrom R."/>
            <person name="Stieglmeier M."/>
            <person name="Klingl A."/>
            <person name="Woyke T."/>
            <person name="Ryan C.M."/>
            <person name="Banfield J.F."/>
        </authorList>
    </citation>
    <scope>NUCLEOTIDE SEQUENCE</scope>
    <source>
        <strain evidence="10">CG_4_8_14_3_um_filter_34_18</strain>
    </source>
</reference>
<evidence type="ECO:0000259" key="8">
    <source>
        <dbReference type="Pfam" id="PF01416"/>
    </source>
</evidence>
<dbReference type="Gene3D" id="3.30.70.580">
    <property type="entry name" value="Pseudouridine synthase I, catalytic domain, N-terminal subdomain"/>
    <property type="match status" value="1"/>
</dbReference>
<keyword evidence="3 4" id="KW-0413">Isomerase</keyword>
<dbReference type="SUPFAM" id="SSF55120">
    <property type="entry name" value="Pseudouridine synthase"/>
    <property type="match status" value="1"/>
</dbReference>
<evidence type="ECO:0000313" key="12">
    <source>
        <dbReference type="EMBL" id="PJB55608.1"/>
    </source>
</evidence>
<evidence type="ECO:0000313" key="15">
    <source>
        <dbReference type="Proteomes" id="UP000230646"/>
    </source>
</evidence>
<proteinExistence type="inferred from homology"/>
<dbReference type="EC" id="5.4.99.12" evidence="4"/>
<dbReference type="PANTHER" id="PTHR11142:SF0">
    <property type="entry name" value="TRNA PSEUDOURIDINE SYNTHASE-LIKE 1"/>
    <property type="match status" value="1"/>
</dbReference>
<accession>A0A2M7PPF6</accession>
<evidence type="ECO:0000256" key="2">
    <source>
        <dbReference type="ARBA" id="ARBA00022694"/>
    </source>
</evidence>
<evidence type="ECO:0000256" key="6">
    <source>
        <dbReference type="PIRSR" id="PIRSR001430-2"/>
    </source>
</evidence>
<dbReference type="Pfam" id="PF01416">
    <property type="entry name" value="PseudoU_synth_1"/>
    <property type="match status" value="2"/>
</dbReference>
<dbReference type="EMBL" id="PFKO01000266">
    <property type="protein sequence ID" value="PIY32056.1"/>
    <property type="molecule type" value="Genomic_DNA"/>
</dbReference>
<comment type="caution">
    <text evidence="9">The sequence shown here is derived from an EMBL/GenBank/DDBJ whole genome shotgun (WGS) entry which is preliminary data.</text>
</comment>
<feature type="domain" description="Pseudouridine synthase I TruA alpha/beta" evidence="8">
    <location>
        <begin position="8"/>
        <end position="104"/>
    </location>
</feature>
<dbReference type="Proteomes" id="UP000182763">
    <property type="component" value="Unassembled WGS sequence"/>
</dbReference>
<comment type="catalytic activity">
    <reaction evidence="4 7">
        <text>uridine(38/39/40) in tRNA = pseudouridine(38/39/40) in tRNA</text>
        <dbReference type="Rhea" id="RHEA:22376"/>
        <dbReference type="Rhea" id="RHEA-COMP:10085"/>
        <dbReference type="Rhea" id="RHEA-COMP:10087"/>
        <dbReference type="ChEBI" id="CHEBI:65314"/>
        <dbReference type="ChEBI" id="CHEBI:65315"/>
        <dbReference type="EC" id="5.4.99.12"/>
    </reaction>
</comment>